<name>A0ABT3QW78_9HYPH</name>
<keyword evidence="4" id="KW-1185">Reference proteome</keyword>
<evidence type="ECO:0000256" key="1">
    <source>
        <dbReference type="SAM" id="MobiDB-lite"/>
    </source>
</evidence>
<sequence length="164" mass="18525">MTRLWPQRPPNSGRARASRRSSIGSSRISFSRRFVAEARVLCIRDGDCVGRRGFYAGRRMNLGRSVLLDLGGIQVVVISIRNQCADPIFFEMMGIDIGAARAAVVKSRGHFRAGFDEFYGPDQVIEVDVPGLTSPILNRFDFRNFRRPIFPLDAEVEWHVPEDL</sequence>
<dbReference type="Proteomes" id="UP001300261">
    <property type="component" value="Unassembled WGS sequence"/>
</dbReference>
<dbReference type="RefSeq" id="WP_265960858.1">
    <property type="nucleotide sequence ID" value="NZ_JAPEVI010000001.1"/>
</dbReference>
<dbReference type="InterPro" id="IPR010799">
    <property type="entry name" value="MlrC_C"/>
</dbReference>
<evidence type="ECO:0000259" key="2">
    <source>
        <dbReference type="Pfam" id="PF07171"/>
    </source>
</evidence>
<reference evidence="3 4" key="1">
    <citation type="journal article" date="2016" name="Int. J. Syst. Evol. Microbiol.">
        <title>Labrenzia salina sp. nov., isolated from the rhizosphere of the halophyte Arthrocnemum macrostachyum.</title>
        <authorList>
            <person name="Camacho M."/>
            <person name="Redondo-Gomez S."/>
            <person name="Rodriguez-Llorente I."/>
            <person name="Rohde M."/>
            <person name="Sproer C."/>
            <person name="Schumann P."/>
            <person name="Klenk H.P."/>
            <person name="Montero-Calasanz M.D.C."/>
        </authorList>
    </citation>
    <scope>NUCLEOTIDE SEQUENCE [LARGE SCALE GENOMIC DNA]</scope>
    <source>
        <strain evidence="3 4">DSM 29163</strain>
    </source>
</reference>
<gene>
    <name evidence="3" type="ORF">ON753_01885</name>
</gene>
<dbReference type="Pfam" id="PF07171">
    <property type="entry name" value="MlrC_C"/>
    <property type="match status" value="1"/>
</dbReference>
<accession>A0ABT3QW78</accession>
<organism evidence="3 4">
    <name type="scientific">Roseibium salinum</name>
    <dbReference type="NCBI Taxonomy" id="1604349"/>
    <lineage>
        <taxon>Bacteria</taxon>
        <taxon>Pseudomonadati</taxon>
        <taxon>Pseudomonadota</taxon>
        <taxon>Alphaproteobacteria</taxon>
        <taxon>Hyphomicrobiales</taxon>
        <taxon>Stappiaceae</taxon>
        <taxon>Roseibium</taxon>
    </lineage>
</organism>
<feature type="domain" description="Microcystin LR degradation protein MlrC C-terminal" evidence="2">
    <location>
        <begin position="34"/>
        <end position="144"/>
    </location>
</feature>
<feature type="region of interest" description="Disordered" evidence="1">
    <location>
        <begin position="1"/>
        <end position="20"/>
    </location>
</feature>
<evidence type="ECO:0000313" key="4">
    <source>
        <dbReference type="Proteomes" id="UP001300261"/>
    </source>
</evidence>
<comment type="caution">
    <text evidence="3">The sequence shown here is derived from an EMBL/GenBank/DDBJ whole genome shotgun (WGS) entry which is preliminary data.</text>
</comment>
<dbReference type="EMBL" id="JAPEVI010000001">
    <property type="protein sequence ID" value="MCX2721162.1"/>
    <property type="molecule type" value="Genomic_DNA"/>
</dbReference>
<protein>
    <submittedName>
        <fullName evidence="3">MlrC C-terminal domain-containing protein</fullName>
    </submittedName>
</protein>
<evidence type="ECO:0000313" key="3">
    <source>
        <dbReference type="EMBL" id="MCX2721162.1"/>
    </source>
</evidence>
<proteinExistence type="predicted"/>